<keyword evidence="3 4" id="KW-0862">Zinc</keyword>
<evidence type="ECO:0000313" key="8">
    <source>
        <dbReference type="Proteomes" id="UP001309876"/>
    </source>
</evidence>
<feature type="region of interest" description="Disordered" evidence="5">
    <location>
        <begin position="54"/>
        <end position="100"/>
    </location>
</feature>
<sequence>MDPATGSYMQYNNDNDADLSSFFHGLEQYATPDISSSTQFDPALFAEDSLAPFSNQQNQQNQTSQATTNPNFNQAQRQTQSHSPALPQFKPSRSNTLSPAQYGQNVYNAQAMGQSFDPQLLARPTPSPGPFDQYSYAPQQMNYGQSQFDYRFNSFQPQRQASAPQQAFHPQVGQHAQHFMNGSRSSSQAPPHMSQVQVRTMPEPAVVTANQMKGTNGLSYPFQQANHNQPQHRFIEPSLLNADGQLRQNQAQAPQSKQMESSPYFAIANTKMTNNTLDPRALQMQQHYAQMQQTQTSKPGGPYMSAMQSGQVQNLFPAQLQVAQNAVSRPVQQPRMLKDSKSSGSITGSDDDLEIEDEEPQPKPAVITIARPTDERGQLLWDVVNAVWAPHNKPAPSEQIRTAITFVGSAVQGLRNKWKQTNEQLKQAELPNSATRNQVDRLKAMAENYRAIMETLAFRITQFAHPSILKRLGENSFLLSALYSFLLDRATAEDHNSTLVTTVLRLGTKLTTVHEEQLEKVKWTKILARFSKKSTNESKDLALIILNNAKKATARKKTEASGQGPASPSGSSSGQVAGIKRPREGSDGAQQAKKAAVKPASKPLSVQLAEQKKLKEKAAVAKDVRAAKAPVNGSSNASAPIRPKVASTVPQKSSPFASLMSASKRPGTTIAERAAKEKVDVPAVKAAAPTVGKEPLARPEPPIARTTSAPVATTSASSFLGLLADMEKPKDSPKAKVEDVFDETPEARVKRLRKESRRKLRVSWKPEGQLVETKIFEHDIDEETGHEDSMMRDVGDTGKEGEMLKHRHKLEEMDEDSDDEIDYFMPTEVDLSDMHTVIKENSADGEEHNFVKCGGNAEPESPASEAQSKHESGNMMTVYAAGEQPNTPKEPQEGEDDDFNPVLDFGEPSDGQVAVRQREQQVIARRNAYQPQVQPQFSGIDVASVLSNLYPQSNQQQTWSQQPQGQAQQQYQNSGLQSLLAQVAQSQQQQNMFQAPAPAVQPTVTTAAFPPNIAALLGQLQQNPQNNASLPVGNGDNPNPFPGAQQKDKKKDKDKKKGKAPIGPDGLPLNYKTKICQFWLEGKCTKGDACTYRHDQTGGE</sequence>
<dbReference type="GO" id="GO:0008270">
    <property type="term" value="F:zinc ion binding"/>
    <property type="evidence" value="ECO:0007669"/>
    <property type="project" value="UniProtKB-KW"/>
</dbReference>
<feature type="region of interest" description="Disordered" evidence="5">
    <location>
        <begin position="555"/>
        <end position="604"/>
    </location>
</feature>
<organism evidence="7 8">
    <name type="scientific">Lithohypha guttulata</name>
    <dbReference type="NCBI Taxonomy" id="1690604"/>
    <lineage>
        <taxon>Eukaryota</taxon>
        <taxon>Fungi</taxon>
        <taxon>Dikarya</taxon>
        <taxon>Ascomycota</taxon>
        <taxon>Pezizomycotina</taxon>
        <taxon>Eurotiomycetes</taxon>
        <taxon>Chaetothyriomycetidae</taxon>
        <taxon>Chaetothyriales</taxon>
        <taxon>Trichomeriaceae</taxon>
        <taxon>Lithohypha</taxon>
    </lineage>
</organism>
<feature type="domain" description="C3H1-type" evidence="6">
    <location>
        <begin position="1070"/>
        <end position="1097"/>
    </location>
</feature>
<keyword evidence="1 4" id="KW-0479">Metal-binding</keyword>
<feature type="region of interest" description="Disordered" evidence="5">
    <location>
        <begin position="690"/>
        <end position="712"/>
    </location>
</feature>
<keyword evidence="8" id="KW-1185">Reference proteome</keyword>
<feature type="compositionally biased region" description="Low complexity" evidence="5">
    <location>
        <begin position="560"/>
        <end position="575"/>
    </location>
</feature>
<feature type="region of interest" description="Disordered" evidence="5">
    <location>
        <begin position="781"/>
        <end position="818"/>
    </location>
</feature>
<dbReference type="Pfam" id="PF00642">
    <property type="entry name" value="zf-CCCH"/>
    <property type="match status" value="1"/>
</dbReference>
<feature type="region of interest" description="Disordered" evidence="5">
    <location>
        <begin position="882"/>
        <end position="912"/>
    </location>
</feature>
<feature type="compositionally biased region" description="Polar residues" evidence="5">
    <location>
        <begin position="72"/>
        <end position="83"/>
    </location>
</feature>
<evidence type="ECO:0000256" key="2">
    <source>
        <dbReference type="ARBA" id="ARBA00022771"/>
    </source>
</evidence>
<feature type="compositionally biased region" description="Low complexity" evidence="5">
    <location>
        <begin position="589"/>
        <end position="604"/>
    </location>
</feature>
<dbReference type="Proteomes" id="UP001309876">
    <property type="component" value="Unassembled WGS sequence"/>
</dbReference>
<dbReference type="InterPro" id="IPR036855">
    <property type="entry name" value="Znf_CCCH_sf"/>
</dbReference>
<dbReference type="PROSITE" id="PS50103">
    <property type="entry name" value="ZF_C3H1"/>
    <property type="match status" value="1"/>
</dbReference>
<evidence type="ECO:0000313" key="7">
    <source>
        <dbReference type="EMBL" id="KAK5082193.1"/>
    </source>
</evidence>
<protein>
    <recommendedName>
        <fullName evidence="6">C3H1-type domain-containing protein</fullName>
    </recommendedName>
</protein>
<evidence type="ECO:0000256" key="4">
    <source>
        <dbReference type="PROSITE-ProRule" id="PRU00723"/>
    </source>
</evidence>
<feature type="compositionally biased region" description="Acidic residues" evidence="5">
    <location>
        <begin position="349"/>
        <end position="359"/>
    </location>
</feature>
<dbReference type="SUPFAM" id="SSF90229">
    <property type="entry name" value="CCCH zinc finger"/>
    <property type="match status" value="1"/>
</dbReference>
<evidence type="ECO:0000256" key="1">
    <source>
        <dbReference type="ARBA" id="ARBA00022723"/>
    </source>
</evidence>
<dbReference type="InterPro" id="IPR000571">
    <property type="entry name" value="Znf_CCCH"/>
</dbReference>
<dbReference type="SMART" id="SM00356">
    <property type="entry name" value="ZnF_C3H1"/>
    <property type="match status" value="1"/>
</dbReference>
<name>A0AAN7Y4B2_9EURO</name>
<feature type="region of interest" description="Disordered" evidence="5">
    <location>
        <begin position="619"/>
        <end position="665"/>
    </location>
</feature>
<dbReference type="Gene3D" id="4.10.1000.10">
    <property type="entry name" value="Zinc finger, CCCH-type"/>
    <property type="match status" value="1"/>
</dbReference>
<accession>A0AAN7Y4B2</accession>
<gene>
    <name evidence="7" type="ORF">LTR05_007336</name>
</gene>
<comment type="caution">
    <text evidence="7">The sequence shown here is derived from an EMBL/GenBank/DDBJ whole genome shotgun (WGS) entry which is preliminary data.</text>
</comment>
<feature type="compositionally biased region" description="Basic and acidic residues" evidence="5">
    <location>
        <begin position="786"/>
        <end position="804"/>
    </location>
</feature>
<feature type="region of interest" description="Disordered" evidence="5">
    <location>
        <begin position="327"/>
        <end position="361"/>
    </location>
</feature>
<evidence type="ECO:0000256" key="3">
    <source>
        <dbReference type="ARBA" id="ARBA00022833"/>
    </source>
</evidence>
<proteinExistence type="predicted"/>
<feature type="compositionally biased region" description="Polar residues" evidence="5">
    <location>
        <begin position="91"/>
        <end position="100"/>
    </location>
</feature>
<keyword evidence="2 4" id="KW-0863">Zinc-finger</keyword>
<reference evidence="7 8" key="1">
    <citation type="submission" date="2023-08" db="EMBL/GenBank/DDBJ databases">
        <title>Black Yeasts Isolated from many extreme environments.</title>
        <authorList>
            <person name="Coleine C."/>
            <person name="Stajich J.E."/>
            <person name="Selbmann L."/>
        </authorList>
    </citation>
    <scope>NUCLEOTIDE SEQUENCE [LARGE SCALE GENOMIC DNA]</scope>
    <source>
        <strain evidence="7 8">CCFEE 5910</strain>
    </source>
</reference>
<feature type="compositionally biased region" description="Low complexity" evidence="5">
    <location>
        <begin position="55"/>
        <end position="71"/>
    </location>
</feature>
<feature type="zinc finger region" description="C3H1-type" evidence="4">
    <location>
        <begin position="1070"/>
        <end position="1097"/>
    </location>
</feature>
<evidence type="ECO:0000259" key="6">
    <source>
        <dbReference type="PROSITE" id="PS50103"/>
    </source>
</evidence>
<evidence type="ECO:0000256" key="5">
    <source>
        <dbReference type="SAM" id="MobiDB-lite"/>
    </source>
</evidence>
<dbReference type="EMBL" id="JAVRRJ010000008">
    <property type="protein sequence ID" value="KAK5082193.1"/>
    <property type="molecule type" value="Genomic_DNA"/>
</dbReference>
<dbReference type="AlphaFoldDB" id="A0AAN7Y4B2"/>
<feature type="region of interest" description="Disordered" evidence="5">
    <location>
        <begin position="1024"/>
        <end position="1066"/>
    </location>
</feature>